<dbReference type="PANTHER" id="PTHR30069:SF29">
    <property type="entry name" value="HEMOGLOBIN AND HEMOGLOBIN-HAPTOGLOBIN-BINDING PROTEIN 1-RELATED"/>
    <property type="match status" value="1"/>
</dbReference>
<feature type="chain" id="PRO_5032586802" description="TonB-dependent receptor" evidence="8">
    <location>
        <begin position="21"/>
        <end position="695"/>
    </location>
</feature>
<dbReference type="PANTHER" id="PTHR30069">
    <property type="entry name" value="TONB-DEPENDENT OUTER MEMBRANE RECEPTOR"/>
    <property type="match status" value="1"/>
</dbReference>
<reference evidence="9 10" key="1">
    <citation type="submission" date="2020-08" db="EMBL/GenBank/DDBJ databases">
        <title>Draft genome sequence of Parasphingopyxis sp. GrpM-11.</title>
        <authorList>
            <person name="Oh J."/>
            <person name="Roh D.-H."/>
        </authorList>
    </citation>
    <scope>NUCLEOTIDE SEQUENCE [LARGE SCALE GENOMIC DNA]</scope>
    <source>
        <strain evidence="9 10">GrpM-11</strain>
    </source>
</reference>
<dbReference type="GO" id="GO:0009279">
    <property type="term" value="C:cell outer membrane"/>
    <property type="evidence" value="ECO:0007669"/>
    <property type="project" value="UniProtKB-SubCell"/>
</dbReference>
<evidence type="ECO:0000256" key="2">
    <source>
        <dbReference type="ARBA" id="ARBA00022448"/>
    </source>
</evidence>
<evidence type="ECO:0000256" key="7">
    <source>
        <dbReference type="ARBA" id="ARBA00023237"/>
    </source>
</evidence>
<evidence type="ECO:0000256" key="8">
    <source>
        <dbReference type="SAM" id="SignalP"/>
    </source>
</evidence>
<dbReference type="EMBL" id="JACJVJ010000001">
    <property type="protein sequence ID" value="MBC2776360.1"/>
    <property type="molecule type" value="Genomic_DNA"/>
</dbReference>
<dbReference type="InterPro" id="IPR036942">
    <property type="entry name" value="Beta-barrel_TonB_sf"/>
</dbReference>
<accession>A0A842HWN6</accession>
<evidence type="ECO:0000313" key="10">
    <source>
        <dbReference type="Proteomes" id="UP000564378"/>
    </source>
</evidence>
<dbReference type="GO" id="GO:0044718">
    <property type="term" value="P:siderophore transmembrane transport"/>
    <property type="evidence" value="ECO:0007669"/>
    <property type="project" value="TreeGrafter"/>
</dbReference>
<sequence>MRRTTYLLASVPFFAVPAEASTTETADTAATAETAETGAAQLTGQTYTPADFARFSPTSALDMVRQIPGFTITEAEDRRGLGQGGANVLINGERISGKSNDAVTALGRISAGNVTRLEVRDAATLDIPGLSGQVVNVVAETTGVSGNFTWRPQFRAHNTDPRLFTGEISVNGSQGPVDYTVSLSNLDDSYRSGNDGIEIVTDATGTIIDRRYEVATFDGDRPRVAGSFRLDGPGSSIGNLNLSYEEYIFRGREDSDRSFPGMVDRFRRFREREDEWNYEIGGDFEFALGPGRLKLIGLRRFERSPYQQSAVFEFADGSPSTGTRFTRDADEAETILRSEYRWAMGGDWQLSFEGARNSLDIENRLFQLDPGGDFQEVPLPGGASVVSEDRYEGNITYGRPLTENLTLQTSIGLEYSEISQTGTGGLTRSFYRPKGFLSLAWGASETLDIRARIEREVGQLDFGDFVSSVNVSTNNQNGSNPNLVPPQSWNAELEATKTLGPWGSITARLFYESISDVVDQVPLSPTTEAPGNIDSARRYGLEWNSTINFDPVGFTGARLDLEFTLEKTRLDDPLTGVPRALSENDQSYIEAEFRHDVPGTEIAWGLEYERYRQAAGYRLNEFSQFVTQPAFLGAYIEHKDVLGLRVRGSVYNLIDAHDDFMRIAYVDRRDGPIAFIEDRHRRIGPIFTFTISGSF</sequence>
<dbReference type="InterPro" id="IPR039426">
    <property type="entry name" value="TonB-dep_rcpt-like"/>
</dbReference>
<keyword evidence="5 8" id="KW-0732">Signal</keyword>
<keyword evidence="10" id="KW-1185">Reference proteome</keyword>
<gene>
    <name evidence="9" type="ORF">H6P80_01880</name>
</gene>
<dbReference type="GO" id="GO:0015344">
    <property type="term" value="F:siderophore uptake transmembrane transporter activity"/>
    <property type="evidence" value="ECO:0007669"/>
    <property type="project" value="TreeGrafter"/>
</dbReference>
<evidence type="ECO:0000256" key="3">
    <source>
        <dbReference type="ARBA" id="ARBA00022452"/>
    </source>
</evidence>
<evidence type="ECO:0000256" key="1">
    <source>
        <dbReference type="ARBA" id="ARBA00004571"/>
    </source>
</evidence>
<keyword evidence="7" id="KW-0998">Cell outer membrane</keyword>
<evidence type="ECO:0000256" key="4">
    <source>
        <dbReference type="ARBA" id="ARBA00022692"/>
    </source>
</evidence>
<comment type="caution">
    <text evidence="9">The sequence shown here is derived from an EMBL/GenBank/DDBJ whole genome shotgun (WGS) entry which is preliminary data.</text>
</comment>
<dbReference type="AlphaFoldDB" id="A0A842HWN6"/>
<evidence type="ECO:0008006" key="11">
    <source>
        <dbReference type="Google" id="ProtNLM"/>
    </source>
</evidence>
<dbReference type="Gene3D" id="2.40.170.20">
    <property type="entry name" value="TonB-dependent receptor, beta-barrel domain"/>
    <property type="match status" value="1"/>
</dbReference>
<comment type="subcellular location">
    <subcellularLocation>
        <location evidence="1">Cell outer membrane</location>
        <topology evidence="1">Multi-pass membrane protein</topology>
    </subcellularLocation>
</comment>
<proteinExistence type="predicted"/>
<evidence type="ECO:0000256" key="6">
    <source>
        <dbReference type="ARBA" id="ARBA00023136"/>
    </source>
</evidence>
<dbReference type="RefSeq" id="WP_185799649.1">
    <property type="nucleotide sequence ID" value="NZ_JACJVJ010000001.1"/>
</dbReference>
<keyword evidence="2" id="KW-0813">Transport</keyword>
<keyword evidence="6" id="KW-0472">Membrane</keyword>
<keyword evidence="3" id="KW-1134">Transmembrane beta strand</keyword>
<protein>
    <recommendedName>
        <fullName evidence="11">TonB-dependent receptor</fullName>
    </recommendedName>
</protein>
<evidence type="ECO:0000256" key="5">
    <source>
        <dbReference type="ARBA" id="ARBA00022729"/>
    </source>
</evidence>
<dbReference type="SUPFAM" id="SSF56935">
    <property type="entry name" value="Porins"/>
    <property type="match status" value="1"/>
</dbReference>
<dbReference type="Proteomes" id="UP000564378">
    <property type="component" value="Unassembled WGS sequence"/>
</dbReference>
<feature type="signal peptide" evidence="8">
    <location>
        <begin position="1"/>
        <end position="20"/>
    </location>
</feature>
<keyword evidence="4" id="KW-0812">Transmembrane</keyword>
<organism evidence="9 10">
    <name type="scientific">Parasphingopyxis marina</name>
    <dbReference type="NCBI Taxonomy" id="2761622"/>
    <lineage>
        <taxon>Bacteria</taxon>
        <taxon>Pseudomonadati</taxon>
        <taxon>Pseudomonadota</taxon>
        <taxon>Alphaproteobacteria</taxon>
        <taxon>Sphingomonadales</taxon>
        <taxon>Sphingomonadaceae</taxon>
        <taxon>Parasphingopyxis</taxon>
    </lineage>
</organism>
<evidence type="ECO:0000313" key="9">
    <source>
        <dbReference type="EMBL" id="MBC2776360.1"/>
    </source>
</evidence>
<name>A0A842HWN6_9SPHN</name>